<evidence type="ECO:0000313" key="3">
    <source>
        <dbReference type="Proteomes" id="UP000598146"/>
    </source>
</evidence>
<reference evidence="2" key="1">
    <citation type="submission" date="2020-11" db="EMBL/GenBank/DDBJ databases">
        <title>Isolation and identification of active actinomycetes.</title>
        <authorList>
            <person name="Sun X."/>
        </authorList>
    </citation>
    <scope>NUCLEOTIDE SEQUENCE</scope>
    <source>
        <strain evidence="2">NEAU-A11</strain>
    </source>
</reference>
<dbReference type="EMBL" id="JADQTO010000032">
    <property type="protein sequence ID" value="MBG0567905.1"/>
    <property type="molecule type" value="Genomic_DNA"/>
</dbReference>
<dbReference type="AlphaFoldDB" id="A0A931CDI1"/>
<accession>A0A931CDI1</accession>
<dbReference type="Proteomes" id="UP000598146">
    <property type="component" value="Unassembled WGS sequence"/>
</dbReference>
<gene>
    <name evidence="2" type="ORF">I4J89_41345</name>
</gene>
<comment type="caution">
    <text evidence="2">The sequence shown here is derived from an EMBL/GenBank/DDBJ whole genome shotgun (WGS) entry which is preliminary data.</text>
</comment>
<dbReference type="RefSeq" id="WP_196419758.1">
    <property type="nucleotide sequence ID" value="NZ_JADQTO010000032.1"/>
</dbReference>
<keyword evidence="3" id="KW-1185">Reference proteome</keyword>
<feature type="domain" description="DUF397" evidence="1">
    <location>
        <begin position="7"/>
        <end position="58"/>
    </location>
</feature>
<sequence>MESSTRLAWQKSSYCGNSTCVEVAFTASFVALRDAKDVSKPALLYSHEEWVAFLAGVKTGEFDLPD</sequence>
<dbReference type="InterPro" id="IPR007278">
    <property type="entry name" value="DUF397"/>
</dbReference>
<protein>
    <submittedName>
        <fullName evidence="2">DUF397 domain-containing protein</fullName>
    </submittedName>
</protein>
<name>A0A931CDI1_9ACTN</name>
<dbReference type="Pfam" id="PF04149">
    <property type="entry name" value="DUF397"/>
    <property type="match status" value="1"/>
</dbReference>
<proteinExistence type="predicted"/>
<evidence type="ECO:0000313" key="2">
    <source>
        <dbReference type="EMBL" id="MBG0567905.1"/>
    </source>
</evidence>
<evidence type="ECO:0000259" key="1">
    <source>
        <dbReference type="Pfam" id="PF04149"/>
    </source>
</evidence>
<organism evidence="2 3">
    <name type="scientific">Actinoplanes aureus</name>
    <dbReference type="NCBI Taxonomy" id="2792083"/>
    <lineage>
        <taxon>Bacteria</taxon>
        <taxon>Bacillati</taxon>
        <taxon>Actinomycetota</taxon>
        <taxon>Actinomycetes</taxon>
        <taxon>Micromonosporales</taxon>
        <taxon>Micromonosporaceae</taxon>
        <taxon>Actinoplanes</taxon>
    </lineage>
</organism>